<evidence type="ECO:0000313" key="4">
    <source>
        <dbReference type="Proteomes" id="UP000334019"/>
    </source>
</evidence>
<dbReference type="GO" id="GO:0046872">
    <property type="term" value="F:metal ion binding"/>
    <property type="evidence" value="ECO:0007669"/>
    <property type="project" value="UniProtKB-KW"/>
</dbReference>
<sequence>MLPAPVLSTRAEEVTAFGAESRALADDLLDTMRASAHSVGIAAPQIGVGLRAFALDVTGHKKADSCHGEVVLFNPEVVLATGRDVGREGCMSVPDLTGDVARRTHVVVRGLDPDGVERVLECNAFEARAVQHEIDHLDGHLFLDRVVAADRVFPRRVYR</sequence>
<dbReference type="Pfam" id="PF01327">
    <property type="entry name" value="Pep_deformylase"/>
    <property type="match status" value="1"/>
</dbReference>
<dbReference type="Proteomes" id="UP000334019">
    <property type="component" value="Chromosome"/>
</dbReference>
<comment type="similarity">
    <text evidence="1 2">Belongs to the polypeptide deformylase family.</text>
</comment>
<reference evidence="3 4" key="1">
    <citation type="submission" date="2019-11" db="EMBL/GenBank/DDBJ databases">
        <authorList>
            <person name="He Y."/>
        </authorList>
    </citation>
    <scope>NUCLEOTIDE SEQUENCE [LARGE SCALE GENOMIC DNA]</scope>
    <source>
        <strain evidence="3 4">SCSIO 58843</strain>
    </source>
</reference>
<name>A0A5Q2RMC4_9ACTN</name>
<keyword evidence="2" id="KW-0648">Protein biosynthesis</keyword>
<keyword evidence="4" id="KW-1185">Reference proteome</keyword>
<keyword evidence="2" id="KW-0408">Iron</keyword>
<feature type="binding site" evidence="2">
    <location>
        <position position="90"/>
    </location>
    <ligand>
        <name>Fe cation</name>
        <dbReference type="ChEBI" id="CHEBI:24875"/>
    </ligand>
</feature>
<dbReference type="InterPro" id="IPR023635">
    <property type="entry name" value="Peptide_deformylase"/>
</dbReference>
<dbReference type="GO" id="GO:0042586">
    <property type="term" value="F:peptide deformylase activity"/>
    <property type="evidence" value="ECO:0007669"/>
    <property type="project" value="UniProtKB-UniRule"/>
</dbReference>
<evidence type="ECO:0000256" key="2">
    <source>
        <dbReference type="HAMAP-Rule" id="MF_00163"/>
    </source>
</evidence>
<comment type="function">
    <text evidence="2">Removes the formyl group from the N-terminal Met of newly synthesized proteins. Requires at least a dipeptide for an efficient rate of reaction. N-terminal L-methionine is a prerequisite for activity but the enzyme has broad specificity at other positions.</text>
</comment>
<dbReference type="PANTHER" id="PTHR10458">
    <property type="entry name" value="PEPTIDE DEFORMYLASE"/>
    <property type="match status" value="1"/>
</dbReference>
<keyword evidence="2 3" id="KW-0378">Hydrolase</keyword>
<dbReference type="Gene3D" id="3.90.45.10">
    <property type="entry name" value="Peptide deformylase"/>
    <property type="match status" value="1"/>
</dbReference>
<dbReference type="AlphaFoldDB" id="A0A5Q2RMC4"/>
<dbReference type="PANTHER" id="PTHR10458:SF22">
    <property type="entry name" value="PEPTIDE DEFORMYLASE"/>
    <property type="match status" value="1"/>
</dbReference>
<dbReference type="EC" id="3.5.1.88" evidence="2"/>
<dbReference type="NCBIfam" id="NF001159">
    <property type="entry name" value="PRK00150.1-3"/>
    <property type="match status" value="1"/>
</dbReference>
<dbReference type="GO" id="GO:0006412">
    <property type="term" value="P:translation"/>
    <property type="evidence" value="ECO:0007669"/>
    <property type="project" value="UniProtKB-UniRule"/>
</dbReference>
<organism evidence="3 4">
    <name type="scientific">Actinomarinicola tropica</name>
    <dbReference type="NCBI Taxonomy" id="2789776"/>
    <lineage>
        <taxon>Bacteria</taxon>
        <taxon>Bacillati</taxon>
        <taxon>Actinomycetota</taxon>
        <taxon>Acidimicrobiia</taxon>
        <taxon>Acidimicrobiales</taxon>
        <taxon>Iamiaceae</taxon>
        <taxon>Actinomarinicola</taxon>
    </lineage>
</organism>
<protein>
    <recommendedName>
        <fullName evidence="2">Peptide deformylase</fullName>
        <shortName evidence="2">PDF</shortName>
        <ecNumber evidence="2">3.5.1.88</ecNumber>
    </recommendedName>
    <alternativeName>
        <fullName evidence="2">Polypeptide deformylase</fullName>
    </alternativeName>
</protein>
<keyword evidence="2" id="KW-0479">Metal-binding</keyword>
<dbReference type="InterPro" id="IPR036821">
    <property type="entry name" value="Peptide_deformylase_sf"/>
</dbReference>
<evidence type="ECO:0000313" key="3">
    <source>
        <dbReference type="EMBL" id="QGG97003.1"/>
    </source>
</evidence>
<comment type="cofactor">
    <cofactor evidence="2">
        <name>Fe(2+)</name>
        <dbReference type="ChEBI" id="CHEBI:29033"/>
    </cofactor>
    <text evidence="2">Binds 1 Fe(2+) ion.</text>
</comment>
<dbReference type="SUPFAM" id="SSF56420">
    <property type="entry name" value="Peptide deformylase"/>
    <property type="match status" value="1"/>
</dbReference>
<feature type="binding site" evidence="2">
    <location>
        <position position="132"/>
    </location>
    <ligand>
        <name>Fe cation</name>
        <dbReference type="ChEBI" id="CHEBI:24875"/>
    </ligand>
</feature>
<dbReference type="EMBL" id="CP045851">
    <property type="protein sequence ID" value="QGG97003.1"/>
    <property type="molecule type" value="Genomic_DNA"/>
</dbReference>
<proteinExistence type="inferred from homology"/>
<dbReference type="PIRSF" id="PIRSF004749">
    <property type="entry name" value="Pep_def"/>
    <property type="match status" value="1"/>
</dbReference>
<comment type="catalytic activity">
    <reaction evidence="2">
        <text>N-terminal N-formyl-L-methionyl-[peptide] + H2O = N-terminal L-methionyl-[peptide] + formate</text>
        <dbReference type="Rhea" id="RHEA:24420"/>
        <dbReference type="Rhea" id="RHEA-COMP:10639"/>
        <dbReference type="Rhea" id="RHEA-COMP:10640"/>
        <dbReference type="ChEBI" id="CHEBI:15377"/>
        <dbReference type="ChEBI" id="CHEBI:15740"/>
        <dbReference type="ChEBI" id="CHEBI:49298"/>
        <dbReference type="ChEBI" id="CHEBI:64731"/>
        <dbReference type="EC" id="3.5.1.88"/>
    </reaction>
</comment>
<evidence type="ECO:0000256" key="1">
    <source>
        <dbReference type="ARBA" id="ARBA00010759"/>
    </source>
</evidence>
<dbReference type="NCBIfam" id="TIGR00079">
    <property type="entry name" value="pept_deformyl"/>
    <property type="match status" value="1"/>
</dbReference>
<dbReference type="HAMAP" id="MF_00163">
    <property type="entry name" value="Pep_deformylase"/>
    <property type="match status" value="1"/>
</dbReference>
<feature type="active site" evidence="2">
    <location>
        <position position="133"/>
    </location>
</feature>
<dbReference type="KEGG" id="atq:GH723_06620"/>
<gene>
    <name evidence="2 3" type="primary">def</name>
    <name evidence="3" type="ORF">GH723_06620</name>
</gene>
<feature type="binding site" evidence="2">
    <location>
        <position position="136"/>
    </location>
    <ligand>
        <name>Fe cation</name>
        <dbReference type="ChEBI" id="CHEBI:24875"/>
    </ligand>
</feature>
<dbReference type="PRINTS" id="PR01576">
    <property type="entry name" value="PDEFORMYLASE"/>
</dbReference>
<dbReference type="CDD" id="cd00487">
    <property type="entry name" value="Pep_deformylase"/>
    <property type="match status" value="1"/>
</dbReference>
<accession>A0A5Q2RMC4</accession>